<gene>
    <name evidence="13" type="ORF">L7E55_08890</name>
</gene>
<dbReference type="AlphaFoldDB" id="A0A9X4JW28"/>
<dbReference type="CDD" id="cd11386">
    <property type="entry name" value="MCP_signal"/>
    <property type="match status" value="1"/>
</dbReference>
<evidence type="ECO:0000256" key="5">
    <source>
        <dbReference type="ARBA" id="ARBA00022989"/>
    </source>
</evidence>
<feature type="transmembrane region" description="Helical" evidence="10">
    <location>
        <begin position="7"/>
        <end position="27"/>
    </location>
</feature>
<evidence type="ECO:0000256" key="10">
    <source>
        <dbReference type="SAM" id="Phobius"/>
    </source>
</evidence>
<feature type="domain" description="Methyl-accepting transducer" evidence="11">
    <location>
        <begin position="254"/>
        <end position="504"/>
    </location>
</feature>
<dbReference type="SMART" id="SM00304">
    <property type="entry name" value="HAMP"/>
    <property type="match status" value="1"/>
</dbReference>
<evidence type="ECO:0000313" key="13">
    <source>
        <dbReference type="EMBL" id="MDF9408472.1"/>
    </source>
</evidence>
<dbReference type="PROSITE" id="PS50111">
    <property type="entry name" value="CHEMOTAXIS_TRANSDUC_2"/>
    <property type="match status" value="1"/>
</dbReference>
<sequence>MTIRLKLVLMVSLVLILLVTIIGVYSVKSMNNRLIESAQLKLKSDLNMGSALLDQRYPGPWSIKDDQIYKGETKMNENYEMVDLIGSYTSDTVTIFQGDKRVATNVKTPEGQRAIGTSVAGEVAQAVLKDGKTYIGKAQVVGTWNQTAYEPIKDGQGKIIGIFYVGVPNSLYDQTVEKFAFSILFAGIVGLILSLAICYFTLQQIFAKPLTRFIEFTEKISEGDLTKELDYKSNDELGKMAQSFNYMVSSLKELIKHTVTSSGVIANSTEQLVAQAEETSAGASETAASISQMVTTVGQVSDNTQLVSEASEKANNYAKSGKDKIDSAITQMNTISEFTALTADTIEDLAKNTEKITQIAELITQISGQTNLLALNAAIEAARAGEHGQGFSVVAEEVRRLAEQSSEAANEINEITRMIRGKAENAVQMMADSQHKVRDGSLTVQEAGTEFTRIYDVVYELHSRFQEVSEAAMQMSTGIGQVVGTTDRQTSAMDEVSNTAQDLAGLVHKLEEVTRRFRV</sequence>
<dbReference type="PROSITE" id="PS50885">
    <property type="entry name" value="HAMP"/>
    <property type="match status" value="1"/>
</dbReference>
<dbReference type="GO" id="GO:0005886">
    <property type="term" value="C:plasma membrane"/>
    <property type="evidence" value="ECO:0007669"/>
    <property type="project" value="UniProtKB-SubCell"/>
</dbReference>
<keyword evidence="5 10" id="KW-1133">Transmembrane helix</keyword>
<dbReference type="Proteomes" id="UP001154312">
    <property type="component" value="Unassembled WGS sequence"/>
</dbReference>
<evidence type="ECO:0000256" key="7">
    <source>
        <dbReference type="ARBA" id="ARBA00023224"/>
    </source>
</evidence>
<evidence type="ECO:0000259" key="12">
    <source>
        <dbReference type="PROSITE" id="PS50885"/>
    </source>
</evidence>
<dbReference type="GO" id="GO:0007165">
    <property type="term" value="P:signal transduction"/>
    <property type="evidence" value="ECO:0007669"/>
    <property type="project" value="UniProtKB-KW"/>
</dbReference>
<dbReference type="PRINTS" id="PR00260">
    <property type="entry name" value="CHEMTRNSDUCR"/>
</dbReference>
<dbReference type="SUPFAM" id="SSF58104">
    <property type="entry name" value="Methyl-accepting chemotaxis protein (MCP) signaling domain"/>
    <property type="match status" value="1"/>
</dbReference>
<keyword evidence="7 9" id="KW-0807">Transducer</keyword>
<evidence type="ECO:0000313" key="14">
    <source>
        <dbReference type="Proteomes" id="UP001154312"/>
    </source>
</evidence>
<keyword evidence="2" id="KW-1003">Cell membrane</keyword>
<feature type="transmembrane region" description="Helical" evidence="10">
    <location>
        <begin position="179"/>
        <end position="202"/>
    </location>
</feature>
<dbReference type="SUPFAM" id="SSF103190">
    <property type="entry name" value="Sensory domain-like"/>
    <property type="match status" value="1"/>
</dbReference>
<keyword evidence="3" id="KW-0145">Chemotaxis</keyword>
<dbReference type="PANTHER" id="PTHR32089:SF114">
    <property type="entry name" value="METHYL-ACCEPTING CHEMOTAXIS PROTEIN MCPB"/>
    <property type="match status" value="1"/>
</dbReference>
<dbReference type="PANTHER" id="PTHR32089">
    <property type="entry name" value="METHYL-ACCEPTING CHEMOTAXIS PROTEIN MCPB"/>
    <property type="match status" value="1"/>
</dbReference>
<comment type="subcellular location">
    <subcellularLocation>
        <location evidence="1">Cell membrane</location>
        <topology evidence="1">Multi-pass membrane protein</topology>
    </subcellularLocation>
</comment>
<dbReference type="Pfam" id="PF00672">
    <property type="entry name" value="HAMP"/>
    <property type="match status" value="1"/>
</dbReference>
<dbReference type="InterPro" id="IPR003660">
    <property type="entry name" value="HAMP_dom"/>
</dbReference>
<evidence type="ECO:0000259" key="11">
    <source>
        <dbReference type="PROSITE" id="PS50111"/>
    </source>
</evidence>
<dbReference type="SMART" id="SM00283">
    <property type="entry name" value="MA"/>
    <property type="match status" value="1"/>
</dbReference>
<evidence type="ECO:0000256" key="4">
    <source>
        <dbReference type="ARBA" id="ARBA00022692"/>
    </source>
</evidence>
<comment type="caution">
    <text evidence="13">The sequence shown here is derived from an EMBL/GenBank/DDBJ whole genome shotgun (WGS) entry which is preliminary data.</text>
</comment>
<evidence type="ECO:0000256" key="9">
    <source>
        <dbReference type="PROSITE-ProRule" id="PRU00284"/>
    </source>
</evidence>
<feature type="domain" description="HAMP" evidence="12">
    <location>
        <begin position="204"/>
        <end position="256"/>
    </location>
</feature>
<dbReference type="RefSeq" id="WP_277443795.1">
    <property type="nucleotide sequence ID" value="NZ_JAKOAV010000014.1"/>
</dbReference>
<dbReference type="FunFam" id="1.10.287.950:FF:000001">
    <property type="entry name" value="Methyl-accepting chemotaxis sensory transducer"/>
    <property type="match status" value="1"/>
</dbReference>
<comment type="similarity">
    <text evidence="8">Belongs to the methyl-accepting chemotaxis (MCP) protein family.</text>
</comment>
<dbReference type="Pfam" id="PF17202">
    <property type="entry name" value="sCache_3_3"/>
    <property type="match status" value="1"/>
</dbReference>
<dbReference type="Gene3D" id="1.10.287.950">
    <property type="entry name" value="Methyl-accepting chemotaxis protein"/>
    <property type="match status" value="1"/>
</dbReference>
<dbReference type="CDD" id="cd06225">
    <property type="entry name" value="HAMP"/>
    <property type="match status" value="1"/>
</dbReference>
<dbReference type="GO" id="GO:0004888">
    <property type="term" value="F:transmembrane signaling receptor activity"/>
    <property type="evidence" value="ECO:0007669"/>
    <property type="project" value="InterPro"/>
</dbReference>
<name>A0A9X4JW28_9FIRM</name>
<evidence type="ECO:0000256" key="3">
    <source>
        <dbReference type="ARBA" id="ARBA00022500"/>
    </source>
</evidence>
<reference evidence="13" key="1">
    <citation type="submission" date="2022-02" db="EMBL/GenBank/DDBJ databases">
        <authorList>
            <person name="Leng L."/>
        </authorList>
    </citation>
    <scope>NUCLEOTIDE SEQUENCE</scope>
    <source>
        <strain evidence="13">JI</strain>
    </source>
</reference>
<dbReference type="EMBL" id="JAKOAV010000014">
    <property type="protein sequence ID" value="MDF9408472.1"/>
    <property type="molecule type" value="Genomic_DNA"/>
</dbReference>
<dbReference type="InterPro" id="IPR033463">
    <property type="entry name" value="sCache_3"/>
</dbReference>
<evidence type="ECO:0000256" key="8">
    <source>
        <dbReference type="ARBA" id="ARBA00029447"/>
    </source>
</evidence>
<dbReference type="InterPro" id="IPR029151">
    <property type="entry name" value="Sensor-like_sf"/>
</dbReference>
<organism evidence="13 14">
    <name type="scientific">Pelotomaculum isophthalicicum JI</name>
    <dbReference type="NCBI Taxonomy" id="947010"/>
    <lineage>
        <taxon>Bacteria</taxon>
        <taxon>Bacillati</taxon>
        <taxon>Bacillota</taxon>
        <taxon>Clostridia</taxon>
        <taxon>Eubacteriales</taxon>
        <taxon>Desulfotomaculaceae</taxon>
        <taxon>Pelotomaculum</taxon>
    </lineage>
</organism>
<keyword evidence="4 10" id="KW-0812">Transmembrane</keyword>
<evidence type="ECO:0000256" key="1">
    <source>
        <dbReference type="ARBA" id="ARBA00004651"/>
    </source>
</evidence>
<keyword evidence="14" id="KW-1185">Reference proteome</keyword>
<dbReference type="GO" id="GO:0006935">
    <property type="term" value="P:chemotaxis"/>
    <property type="evidence" value="ECO:0007669"/>
    <property type="project" value="UniProtKB-KW"/>
</dbReference>
<dbReference type="Pfam" id="PF00015">
    <property type="entry name" value="MCPsignal"/>
    <property type="match status" value="1"/>
</dbReference>
<evidence type="ECO:0000256" key="2">
    <source>
        <dbReference type="ARBA" id="ARBA00022475"/>
    </source>
</evidence>
<dbReference type="InterPro" id="IPR004089">
    <property type="entry name" value="MCPsignal_dom"/>
</dbReference>
<protein>
    <submittedName>
        <fullName evidence="13">Methyl-accepting chemotaxis protein</fullName>
    </submittedName>
</protein>
<keyword evidence="6 10" id="KW-0472">Membrane</keyword>
<dbReference type="InterPro" id="IPR004090">
    <property type="entry name" value="Chemotax_Me-accpt_rcpt"/>
</dbReference>
<evidence type="ECO:0000256" key="6">
    <source>
        <dbReference type="ARBA" id="ARBA00023136"/>
    </source>
</evidence>
<proteinExistence type="inferred from homology"/>
<accession>A0A9X4JW28</accession>